<organism evidence="3 4">
    <name type="scientific">Neodothiora populina</name>
    <dbReference type="NCBI Taxonomy" id="2781224"/>
    <lineage>
        <taxon>Eukaryota</taxon>
        <taxon>Fungi</taxon>
        <taxon>Dikarya</taxon>
        <taxon>Ascomycota</taxon>
        <taxon>Pezizomycotina</taxon>
        <taxon>Dothideomycetes</taxon>
        <taxon>Dothideomycetidae</taxon>
        <taxon>Dothideales</taxon>
        <taxon>Dothioraceae</taxon>
        <taxon>Neodothiora</taxon>
    </lineage>
</organism>
<evidence type="ECO:0000313" key="3">
    <source>
        <dbReference type="EMBL" id="KAL1305601.1"/>
    </source>
</evidence>
<sequence length="461" mass="50669">MTKDLEEANAIADCVISAFDALPSHRKPRDTSSALKPGRREWVPLAGIVVDSGHYEQPGNRLRCVALATGMKCLPQDKLHVLQGNVLHDSHAEILALRAFNRFLLDECSRLAMPGNDHDNSVDGAAANILEWRNKPAEIASDDDLPQNGRSWQGQPFRIRDNVTLHMYCSEAPCGDASMELTMAAQQDATPWSRTPPPQPADSEDHPGCIGSKSGSPSRDDQASSQLYGRSYFDVLGVVRRKPSRPDAPPTLSKSCSDKLALKQTTSTLSSLTSLFVHPDRAYLSTLTMPASQYIDTACQRAFGPEGRMAPLERTGDRDYALTLYSYRPFKVNPTAREFSFSRRSTAWADTVSIVPSNISSLTYGSNQETLINGVLQGRKQLDPRGASAVSRRKTWLMAAGLAMMIGEKAIQQALNQPTYNGVKTHYALQARESIKRLVRQGPLRGWTRNNGDDGWSLGKA</sequence>
<feature type="compositionally biased region" description="Polar residues" evidence="1">
    <location>
        <begin position="213"/>
        <end position="224"/>
    </location>
</feature>
<dbReference type="InterPro" id="IPR042935">
    <property type="entry name" value="Tad1"/>
</dbReference>
<evidence type="ECO:0000259" key="2">
    <source>
        <dbReference type="PROSITE" id="PS50141"/>
    </source>
</evidence>
<name>A0ABR3PIM8_9PEZI</name>
<dbReference type="SMART" id="SM00552">
    <property type="entry name" value="ADEAMc"/>
    <property type="match status" value="1"/>
</dbReference>
<dbReference type="PANTHER" id="PTHR47803:SF1">
    <property type="entry name" value="TRNA-SPECIFIC ADENOSINE DEAMINASE 1"/>
    <property type="match status" value="1"/>
</dbReference>
<reference evidence="3 4" key="1">
    <citation type="submission" date="2024-07" db="EMBL/GenBank/DDBJ databases">
        <title>Draft sequence of the Neodothiora populina.</title>
        <authorList>
            <person name="Drown D.D."/>
            <person name="Schuette U.S."/>
            <person name="Buechlein A.B."/>
            <person name="Rusch D.R."/>
            <person name="Winton L.W."/>
            <person name="Adams G.A."/>
        </authorList>
    </citation>
    <scope>NUCLEOTIDE SEQUENCE [LARGE SCALE GENOMIC DNA]</scope>
    <source>
        <strain evidence="3 4">CPC 39397</strain>
    </source>
</reference>
<proteinExistence type="predicted"/>
<evidence type="ECO:0000313" key="4">
    <source>
        <dbReference type="Proteomes" id="UP001562354"/>
    </source>
</evidence>
<dbReference type="EMBL" id="JBFMKM010000006">
    <property type="protein sequence ID" value="KAL1305601.1"/>
    <property type="molecule type" value="Genomic_DNA"/>
</dbReference>
<feature type="domain" description="A to I editase" evidence="2">
    <location>
        <begin position="66"/>
        <end position="279"/>
    </location>
</feature>
<protein>
    <recommendedName>
        <fullName evidence="2">A to I editase domain-containing protein</fullName>
    </recommendedName>
</protein>
<dbReference type="PROSITE" id="PS50141">
    <property type="entry name" value="A_DEAMIN_EDITASE"/>
    <property type="match status" value="1"/>
</dbReference>
<dbReference type="Proteomes" id="UP001562354">
    <property type="component" value="Unassembled WGS sequence"/>
</dbReference>
<accession>A0ABR3PIM8</accession>
<dbReference type="InterPro" id="IPR002466">
    <property type="entry name" value="A_deamin"/>
</dbReference>
<dbReference type="Pfam" id="PF02137">
    <property type="entry name" value="A_deamin"/>
    <property type="match status" value="1"/>
</dbReference>
<dbReference type="RefSeq" id="XP_069201874.1">
    <property type="nucleotide sequence ID" value="XM_069348402.1"/>
</dbReference>
<evidence type="ECO:0000256" key="1">
    <source>
        <dbReference type="SAM" id="MobiDB-lite"/>
    </source>
</evidence>
<dbReference type="GeneID" id="95980903"/>
<comment type="caution">
    <text evidence="3">The sequence shown here is derived from an EMBL/GenBank/DDBJ whole genome shotgun (WGS) entry which is preliminary data.</text>
</comment>
<gene>
    <name evidence="3" type="ORF">AAFC00_007204</name>
</gene>
<feature type="region of interest" description="Disordered" evidence="1">
    <location>
        <begin position="186"/>
        <end position="224"/>
    </location>
</feature>
<keyword evidence="4" id="KW-1185">Reference proteome</keyword>
<dbReference type="PANTHER" id="PTHR47803">
    <property type="entry name" value="TRNA-SPECIFIC ADENOSINE DEAMINASE 1"/>
    <property type="match status" value="1"/>
</dbReference>